<proteinExistence type="predicted"/>
<reference evidence="1 2" key="1">
    <citation type="journal article" date="2010" name="Nature">
        <title>Genome sequence of the palaeopolyploid soybean.</title>
        <authorList>
            <person name="Schmutz J."/>
            <person name="Cannon S.B."/>
            <person name="Schlueter J."/>
            <person name="Ma J."/>
            <person name="Mitros T."/>
            <person name="Nelson W."/>
            <person name="Hyten D.L."/>
            <person name="Song Q."/>
            <person name="Thelen J.J."/>
            <person name="Cheng J."/>
            <person name="Xu D."/>
            <person name="Hellsten U."/>
            <person name="May G.D."/>
            <person name="Yu Y."/>
            <person name="Sakurai T."/>
            <person name="Umezawa T."/>
            <person name="Bhattacharyya M.K."/>
            <person name="Sandhu D."/>
            <person name="Valliyodan B."/>
            <person name="Lindquist E."/>
            <person name="Peto M."/>
            <person name="Grant D."/>
            <person name="Shu S."/>
            <person name="Goodstein D."/>
            <person name="Barry K."/>
            <person name="Futrell-Griggs M."/>
            <person name="Abernathy B."/>
            <person name="Du J."/>
            <person name="Tian Z."/>
            <person name="Zhu L."/>
            <person name="Gill N."/>
            <person name="Joshi T."/>
            <person name="Libault M."/>
            <person name="Sethuraman A."/>
            <person name="Zhang X.-C."/>
            <person name="Shinozaki K."/>
            <person name="Nguyen H.T."/>
            <person name="Wing R.A."/>
            <person name="Cregan P."/>
            <person name="Specht J."/>
            <person name="Grimwood J."/>
            <person name="Rokhsar D."/>
            <person name="Stacey G."/>
            <person name="Shoemaker R.C."/>
            <person name="Jackson S.A."/>
        </authorList>
    </citation>
    <scope>NUCLEOTIDE SEQUENCE [LARGE SCALE GENOMIC DNA]</scope>
    <source>
        <strain evidence="2">cv. Williams 82</strain>
        <tissue evidence="1">Callus</tissue>
    </source>
</reference>
<dbReference type="Proteomes" id="UP000008827">
    <property type="component" value="Chromosome 9"/>
</dbReference>
<dbReference type="InParanoid" id="K7LF48"/>
<dbReference type="EnsemblPlants" id="KRH39603">
    <property type="protein sequence ID" value="KRH39603"/>
    <property type="gene ID" value="GLYMA_09G208800"/>
</dbReference>
<dbReference type="PaxDb" id="3847-GLYMA09G34195.1"/>
<organism evidence="2">
    <name type="scientific">Glycine max</name>
    <name type="common">Soybean</name>
    <name type="synonym">Glycine hispida</name>
    <dbReference type="NCBI Taxonomy" id="3847"/>
    <lineage>
        <taxon>Eukaryota</taxon>
        <taxon>Viridiplantae</taxon>
        <taxon>Streptophyta</taxon>
        <taxon>Embryophyta</taxon>
        <taxon>Tracheophyta</taxon>
        <taxon>Spermatophyta</taxon>
        <taxon>Magnoliopsida</taxon>
        <taxon>eudicotyledons</taxon>
        <taxon>Gunneridae</taxon>
        <taxon>Pentapetalae</taxon>
        <taxon>rosids</taxon>
        <taxon>fabids</taxon>
        <taxon>Fabales</taxon>
        <taxon>Fabaceae</taxon>
        <taxon>Papilionoideae</taxon>
        <taxon>50 kb inversion clade</taxon>
        <taxon>NPAAA clade</taxon>
        <taxon>indigoferoid/millettioid clade</taxon>
        <taxon>Phaseoleae</taxon>
        <taxon>Glycine</taxon>
        <taxon>Glycine subgen. Soja</taxon>
    </lineage>
</organism>
<dbReference type="HOGENOM" id="CLU_2531969_0_0_1"/>
<sequence>MDKIPAIKFCCLGCIKAKNFGGSIGFIFFLESFCYGEEYVSNAKKFLRRGKLFINSSSVSKSMCGVNQNLFLCCVHYVLWPAPL</sequence>
<name>K7LF48_SOYBN</name>
<protein>
    <submittedName>
        <fullName evidence="1 2">Uncharacterized protein</fullName>
    </submittedName>
</protein>
<evidence type="ECO:0000313" key="2">
    <source>
        <dbReference type="EnsemblPlants" id="KRH39603"/>
    </source>
</evidence>
<evidence type="ECO:0000313" key="3">
    <source>
        <dbReference type="Proteomes" id="UP000008827"/>
    </source>
</evidence>
<reference evidence="1" key="3">
    <citation type="submission" date="2018-07" db="EMBL/GenBank/DDBJ databases">
        <title>WGS assembly of Glycine max.</title>
        <authorList>
            <person name="Schmutz J."/>
            <person name="Cannon S."/>
            <person name="Schlueter J."/>
            <person name="Ma J."/>
            <person name="Mitros T."/>
            <person name="Nelson W."/>
            <person name="Hyten D."/>
            <person name="Song Q."/>
            <person name="Thelen J."/>
            <person name="Cheng J."/>
            <person name="Xu D."/>
            <person name="Hellsten U."/>
            <person name="May G."/>
            <person name="Yu Y."/>
            <person name="Sakurai T."/>
            <person name="Umezawa T."/>
            <person name="Bhattacharyya M."/>
            <person name="Sandhu D."/>
            <person name="Valliyodan B."/>
            <person name="Lindquist E."/>
            <person name="Peto M."/>
            <person name="Grant D."/>
            <person name="Shu S."/>
            <person name="Goodstein D."/>
            <person name="Barry K."/>
            <person name="Futrell-Griggs M."/>
            <person name="Abernathy B."/>
            <person name="Du J."/>
            <person name="Tian Z."/>
            <person name="Zhu L."/>
            <person name="Gill N."/>
            <person name="Joshi T."/>
            <person name="Libault M."/>
            <person name="Sethuraman A."/>
            <person name="Zhang X."/>
            <person name="Shinozaki K."/>
            <person name="Nguyen H."/>
            <person name="Wing R."/>
            <person name="Cregan P."/>
            <person name="Specht J."/>
            <person name="Grimwood J."/>
            <person name="Rokhsar D."/>
            <person name="Stacey G."/>
            <person name="Shoemaker R."/>
            <person name="Jackson S."/>
        </authorList>
    </citation>
    <scope>NUCLEOTIDE SEQUENCE</scope>
    <source>
        <tissue evidence="1">Callus</tissue>
    </source>
</reference>
<evidence type="ECO:0000313" key="1">
    <source>
        <dbReference type="EMBL" id="KRH39603.1"/>
    </source>
</evidence>
<gene>
    <name evidence="1" type="ORF">GLYMA_09G208800</name>
</gene>
<keyword evidence="3" id="KW-1185">Reference proteome</keyword>
<dbReference type="AlphaFoldDB" id="K7LF48"/>
<dbReference type="EMBL" id="CM000842">
    <property type="protein sequence ID" value="KRH39603.1"/>
    <property type="molecule type" value="Genomic_DNA"/>
</dbReference>
<accession>K7LF48</accession>
<reference evidence="2" key="2">
    <citation type="submission" date="2018-02" db="UniProtKB">
        <authorList>
            <consortium name="EnsemblPlants"/>
        </authorList>
    </citation>
    <scope>IDENTIFICATION</scope>
    <source>
        <strain evidence="2">Williams 82</strain>
    </source>
</reference>
<dbReference type="Gramene" id="KRH39603">
    <property type="protein sequence ID" value="KRH39603"/>
    <property type="gene ID" value="GLYMA_09G208800"/>
</dbReference>